<evidence type="ECO:0000313" key="3">
    <source>
        <dbReference type="Proteomes" id="UP000316609"/>
    </source>
</evidence>
<dbReference type="Gene3D" id="2.120.10.80">
    <property type="entry name" value="Kelch-type beta propeller"/>
    <property type="match status" value="1"/>
</dbReference>
<dbReference type="SUPFAM" id="SSF117281">
    <property type="entry name" value="Kelch motif"/>
    <property type="match status" value="1"/>
</dbReference>
<feature type="chain" id="PRO_5021956927" evidence="1">
    <location>
        <begin position="19"/>
        <end position="737"/>
    </location>
</feature>
<sequence>MWLIPLILLLVICPTADAGVPSAINSSVPWTMYVCPQGDLHTRIVVRDGSNATIAGSMVRIQIPQDWMRSICRLDSLCALEHICVQSDSHGVVDLSIPGGGSSAARASVIADGQLIGTTGLGSTDQNGDLEVDELDFAIAAAAESLAGAGASDFDGDGTTTESDLAILRSHLGHRCSGVPPPPVPAPGTSATWVRLFPSGDFVGRAYASALYDPLRHRVVVFGGENFNDRPFWPDGGLFNEVRELSFVGEPVWRRLDVAAPGPWRIHHAVALDSRRNRMLVFGGSGPAAIDEGSSYTNDTWSFDLAGPSLWEYLNATAPPPERFSAIAAYDPARDRLVVFGGAYIWHRYLYALGDLWELPLGDGLAWRQLSPVGTAPALALFVGAYDSQRDRLLIYDSQGSTMYALTLEDPPVWSRISAVAPPAPAAASLGRLFDDPVRDRALLLLGSGLYALDFKTEPPAWRPLNMVGGPIEPPAGAVAAYDPIDDQIIFVGGLASCVLPPTNECYSSTVRALRLGQPARRVTMDIRPGSPVNTIQRDSRGLLPVALFGAKGFPVSGIDLASVRLAGAPPSERGGGQPRVDLRDINGDGITDALLQFDVEDLTLTEQDKTAFLFGRMRDGSPFVGEDEVRVRGAGPGTAMANPGASPDPAPRLEIQAARFEGTGLRMTLQLPATERTTIEVFDIGGRRVARRDLENVSRGIQDVRAPNLVRTSPGLYFVRVSQSGRAAARKLVVVH</sequence>
<accession>A0A538TW95</accession>
<dbReference type="InterPro" id="IPR015915">
    <property type="entry name" value="Kelch-typ_b-propeller"/>
</dbReference>
<dbReference type="Pfam" id="PF24681">
    <property type="entry name" value="Kelch_KLHDC2_KLHL20_DRC7"/>
    <property type="match status" value="1"/>
</dbReference>
<comment type="caution">
    <text evidence="2">The sequence shown here is derived from an EMBL/GenBank/DDBJ whole genome shotgun (WGS) entry which is preliminary data.</text>
</comment>
<dbReference type="PANTHER" id="PTHR23244:SF498">
    <property type="entry name" value="C2 DOMAIN-CONTAINING PROTEIN"/>
    <property type="match status" value="1"/>
</dbReference>
<keyword evidence="1" id="KW-0732">Signal</keyword>
<dbReference type="InterPro" id="IPR026444">
    <property type="entry name" value="Secre_tail"/>
</dbReference>
<evidence type="ECO:0000256" key="1">
    <source>
        <dbReference type="SAM" id="SignalP"/>
    </source>
</evidence>
<dbReference type="Proteomes" id="UP000316609">
    <property type="component" value="Unassembled WGS sequence"/>
</dbReference>
<name>A0A538TW95_UNCEI</name>
<proteinExistence type="predicted"/>
<reference evidence="2 3" key="1">
    <citation type="journal article" date="2019" name="Nat. Microbiol.">
        <title>Mediterranean grassland soil C-N compound turnover is dependent on rainfall and depth, and is mediated by genomically divergent microorganisms.</title>
        <authorList>
            <person name="Diamond S."/>
            <person name="Andeer P.F."/>
            <person name="Li Z."/>
            <person name="Crits-Christoph A."/>
            <person name="Burstein D."/>
            <person name="Anantharaman K."/>
            <person name="Lane K.R."/>
            <person name="Thomas B.C."/>
            <person name="Pan C."/>
            <person name="Northen T.R."/>
            <person name="Banfield J.F."/>
        </authorList>
    </citation>
    <scope>NUCLEOTIDE SEQUENCE [LARGE SCALE GENOMIC DNA]</scope>
    <source>
        <strain evidence="2">WS_8</strain>
    </source>
</reference>
<evidence type="ECO:0000313" key="2">
    <source>
        <dbReference type="EMBL" id="TMQ67858.1"/>
    </source>
</evidence>
<dbReference type="PANTHER" id="PTHR23244">
    <property type="entry name" value="KELCH REPEAT DOMAIN"/>
    <property type="match status" value="1"/>
</dbReference>
<feature type="signal peptide" evidence="1">
    <location>
        <begin position="1"/>
        <end position="18"/>
    </location>
</feature>
<dbReference type="EMBL" id="VBOY01000027">
    <property type="protein sequence ID" value="TMQ67858.1"/>
    <property type="molecule type" value="Genomic_DNA"/>
</dbReference>
<protein>
    <submittedName>
        <fullName evidence="2">T9SS type A sorting domain-containing protein</fullName>
    </submittedName>
</protein>
<organism evidence="2 3">
    <name type="scientific">Eiseniibacteriota bacterium</name>
    <dbReference type="NCBI Taxonomy" id="2212470"/>
    <lineage>
        <taxon>Bacteria</taxon>
        <taxon>Candidatus Eiseniibacteriota</taxon>
    </lineage>
</organism>
<dbReference type="AlphaFoldDB" id="A0A538TW95"/>
<dbReference type="NCBIfam" id="TIGR04183">
    <property type="entry name" value="Por_Secre_tail"/>
    <property type="match status" value="1"/>
</dbReference>
<gene>
    <name evidence="2" type="ORF">E6K78_03320</name>
</gene>